<evidence type="ECO:0000313" key="1">
    <source>
        <dbReference type="EMBL" id="KAH0469153.1"/>
    </source>
</evidence>
<name>A0AAV7HM47_DENCH</name>
<keyword evidence="2" id="KW-1185">Reference proteome</keyword>
<dbReference type="AlphaFoldDB" id="A0AAV7HM47"/>
<accession>A0AAV7HM47</accession>
<proteinExistence type="predicted"/>
<dbReference type="EMBL" id="JAGFBR010000003">
    <property type="protein sequence ID" value="KAH0469153.1"/>
    <property type="molecule type" value="Genomic_DNA"/>
</dbReference>
<reference evidence="1 2" key="1">
    <citation type="journal article" date="2021" name="Hortic Res">
        <title>Chromosome-scale assembly of the Dendrobium chrysotoxum genome enhances the understanding of orchid evolution.</title>
        <authorList>
            <person name="Zhang Y."/>
            <person name="Zhang G.Q."/>
            <person name="Zhang D."/>
            <person name="Liu X.D."/>
            <person name="Xu X.Y."/>
            <person name="Sun W.H."/>
            <person name="Yu X."/>
            <person name="Zhu X."/>
            <person name="Wang Z.W."/>
            <person name="Zhao X."/>
            <person name="Zhong W.Y."/>
            <person name="Chen H."/>
            <person name="Yin W.L."/>
            <person name="Huang T."/>
            <person name="Niu S.C."/>
            <person name="Liu Z.J."/>
        </authorList>
    </citation>
    <scope>NUCLEOTIDE SEQUENCE [LARGE SCALE GENOMIC DNA]</scope>
    <source>
        <strain evidence="1">Lindl</strain>
    </source>
</reference>
<evidence type="ECO:0000313" key="2">
    <source>
        <dbReference type="Proteomes" id="UP000775213"/>
    </source>
</evidence>
<gene>
    <name evidence="1" type="ORF">IEQ34_002385</name>
</gene>
<organism evidence="1 2">
    <name type="scientific">Dendrobium chrysotoxum</name>
    <name type="common">Orchid</name>
    <dbReference type="NCBI Taxonomy" id="161865"/>
    <lineage>
        <taxon>Eukaryota</taxon>
        <taxon>Viridiplantae</taxon>
        <taxon>Streptophyta</taxon>
        <taxon>Embryophyta</taxon>
        <taxon>Tracheophyta</taxon>
        <taxon>Spermatophyta</taxon>
        <taxon>Magnoliopsida</taxon>
        <taxon>Liliopsida</taxon>
        <taxon>Asparagales</taxon>
        <taxon>Orchidaceae</taxon>
        <taxon>Epidendroideae</taxon>
        <taxon>Malaxideae</taxon>
        <taxon>Dendrobiinae</taxon>
        <taxon>Dendrobium</taxon>
    </lineage>
</organism>
<dbReference type="Proteomes" id="UP000775213">
    <property type="component" value="Unassembled WGS sequence"/>
</dbReference>
<comment type="caution">
    <text evidence="1">The sequence shown here is derived from an EMBL/GenBank/DDBJ whole genome shotgun (WGS) entry which is preliminary data.</text>
</comment>
<protein>
    <submittedName>
        <fullName evidence="1">Uncharacterized protein</fullName>
    </submittedName>
</protein>
<sequence length="71" mass="7299">MRDHGGGQLAIEVEAPGGLKVAVGVDADMVREVVLRHGEEAVVEINEAGVGDACATRGIDETEDAAGVEKE</sequence>